<evidence type="ECO:0000313" key="2">
    <source>
        <dbReference type="Proteomes" id="UP000515550"/>
    </source>
</evidence>
<accession>A0A6V7RZY2</accession>
<sequence>MNFFFFRNKRDDNTNENTKEQGEEKVTLKIYLDEMFTHSGDIFKAVFELNGPKKSSENIEIDFIVIYIYGLYMFNNEVINVYAPELINKQNNINLPFYNRQNYYNNQYLIFYTNSIILSSGINFKKNDHTYIYNLELLIPPFIPPTYNGKNIKFKYFLYVQSVKRVCIKKNNKQYQTNKYEACFPITILTAKYTNSPVLDFFNFPVKPHELKTSSKAGDHKYIFHNFRVKVNEVYIINTNEIDNREYNNTKDVTNLERTPFNSCIIPSYIYNDKYKANLDNLLCIYNICLQRKNDSPLHLINFIVNNYNYFYFIHLFFYLIYHYNYYANTLQRELKDSHFTDFTNFLKTLAYTNCIDKNDNNNSSQTKHNHSIMKDGEATLEGKEMYDTSIDVHTTLTNQINSEPFENEKNKDIDLKTKREKEKELESSPTMCDIENRKIKKSKPKKNSDSYLNNSILYGDKDLHNFYFCNYENFEFNGLTYMPIRWFDNLYVKCSYNENDPDFIEEKINNNNYIAYSDENSELSEGSNTDIERFLDYKKTNEYITDQVALQYMSINSVEKKNEKVEEPKIGFQKNEKAEEPKIGFQKDEIIYYDKFVEKIDTILNYMRTENMFRHINRKKIKNKIPTLMDLSNEINNNEYSDEFDGNYMGVLKSKKNKNGNKNSMNIYKVNMNNKNVCIVTLMDKFQNKITNIFNRNSIININMNFDQAKNIYVIHADIYLKRVEKIKINTKFINITTNKLYDDTDIIEKGNSTISDEYEFNKNSNDKYDLNYTNITNTKIIFEKNVSTLYCSNKNITFILNEQIIPQFKNDLVKIEYFIDINFYCLNKQYNTADLFGVNNNILDNIYNLNFKIPITVIETIYHTYENYSGINFADQTISQLEKQQRKLKYNHKLLYTTKEDHIKTVIM</sequence>
<dbReference type="VEuPathDB" id="PlasmoDB:PVBDA_0601910"/>
<proteinExistence type="predicted"/>
<dbReference type="EMBL" id="LR865384">
    <property type="protein sequence ID" value="CAD2088194.1"/>
    <property type="molecule type" value="Genomic_DNA"/>
</dbReference>
<evidence type="ECO:0000313" key="1">
    <source>
        <dbReference type="EMBL" id="CAD2088194.1"/>
    </source>
</evidence>
<gene>
    <name evidence="1" type="ORF">PVBDA_0601910</name>
</gene>
<name>A0A6V7RZY2_PLAVN</name>
<dbReference type="AlphaFoldDB" id="A0A6V7RZY2"/>
<organism evidence="1 2">
    <name type="scientific">Plasmodium vinckei brucechwatti</name>
    <dbReference type="NCBI Taxonomy" id="119398"/>
    <lineage>
        <taxon>Eukaryota</taxon>
        <taxon>Sar</taxon>
        <taxon>Alveolata</taxon>
        <taxon>Apicomplexa</taxon>
        <taxon>Aconoidasida</taxon>
        <taxon>Haemosporida</taxon>
        <taxon>Plasmodiidae</taxon>
        <taxon>Plasmodium</taxon>
        <taxon>Plasmodium (Vinckeia)</taxon>
    </lineage>
</organism>
<protein>
    <submittedName>
        <fullName evidence="1">Uncharacterized protein</fullName>
    </submittedName>
</protein>
<dbReference type="Proteomes" id="UP000515550">
    <property type="component" value="Chromosome PVBDA_06"/>
</dbReference>
<reference evidence="1 2" key="1">
    <citation type="submission" date="2020-08" db="EMBL/GenBank/DDBJ databases">
        <authorList>
            <person name="Ramaprasad A."/>
        </authorList>
    </citation>
    <scope>NUCLEOTIDE SEQUENCE [LARGE SCALE GENOMIC DNA]</scope>
</reference>